<evidence type="ECO:0000259" key="1">
    <source>
        <dbReference type="Pfam" id="PF07992"/>
    </source>
</evidence>
<dbReference type="GO" id="GO:0016491">
    <property type="term" value="F:oxidoreductase activity"/>
    <property type="evidence" value="ECO:0007669"/>
    <property type="project" value="InterPro"/>
</dbReference>
<dbReference type="RefSeq" id="WP_132208624.1">
    <property type="nucleotide sequence ID" value="NZ_SLWN01000003.1"/>
</dbReference>
<keyword evidence="3" id="KW-1185">Reference proteome</keyword>
<feature type="domain" description="FAD/NAD(P)-binding" evidence="1">
    <location>
        <begin position="6"/>
        <end position="208"/>
    </location>
</feature>
<dbReference type="OrthoDB" id="9778740at2"/>
<sequence length="391" mass="42781">MPDRTDLLVVGAGPYAYSAAAFARENGIETRIVGHPMAFWRRHMPADMFLRSGPDWHLDGSGEHTFEAFFEDRGLSPGDFDPIPISVFLDYTEWFRECKRLDLDERLVTGLAKPNACFVATMDDGTTITADQVLAAPGVGHFLNLPQWYADIPPARRSHTCDLVSFDSLAGARVVIIGGRQSAYEWAALLSDHDAEHVDVVHRHGTPTFAKVSWGFVDQYVDQTLTHRGWWRGLPVERQRAIAAEFWQVGRLTLEPWLVPRIPDTVVTSHPGCAVVGTAVGDHDVTLTLSDGAVLTADHVVFASGYRADLARVPYLGGVGDRISVTDGFPVLTEGFETSLAGLYVTGFASTRDFGPFYGFTKGCPSAARIAIADMMREPRSGGQERPGVCA</sequence>
<name>A0A4R2HT21_9ACTN</name>
<dbReference type="AlphaFoldDB" id="A0A4R2HT21"/>
<reference evidence="2 3" key="1">
    <citation type="journal article" date="2015" name="Stand. Genomic Sci.">
        <title>Genomic Encyclopedia of Bacterial and Archaeal Type Strains, Phase III: the genomes of soil and plant-associated and newly described type strains.</title>
        <authorList>
            <person name="Whitman W.B."/>
            <person name="Woyke T."/>
            <person name="Klenk H.P."/>
            <person name="Zhou Y."/>
            <person name="Lilburn T.G."/>
            <person name="Beck B.J."/>
            <person name="De Vos P."/>
            <person name="Vandamme P."/>
            <person name="Eisen J.A."/>
            <person name="Garrity G."/>
            <person name="Hugenholtz P."/>
            <person name="Kyrpides N.C."/>
        </authorList>
    </citation>
    <scope>NUCLEOTIDE SEQUENCE [LARGE SCALE GENOMIC DNA]</scope>
    <source>
        <strain evidence="2 3">VKM Ac-2572</strain>
    </source>
</reference>
<dbReference type="Gene3D" id="3.50.50.60">
    <property type="entry name" value="FAD/NAD(P)-binding domain"/>
    <property type="match status" value="1"/>
</dbReference>
<proteinExistence type="predicted"/>
<dbReference type="InterPro" id="IPR023753">
    <property type="entry name" value="FAD/NAD-binding_dom"/>
</dbReference>
<dbReference type="PANTHER" id="PTHR38663:SF1">
    <property type="entry name" value="L-ORNITHINE N(5)-MONOOXYGENASE"/>
    <property type="match status" value="1"/>
</dbReference>
<dbReference type="PANTHER" id="PTHR38663">
    <property type="match status" value="1"/>
</dbReference>
<dbReference type="PRINTS" id="PR00469">
    <property type="entry name" value="PNDRDTASEII"/>
</dbReference>
<evidence type="ECO:0000313" key="2">
    <source>
        <dbReference type="EMBL" id="TCO33135.1"/>
    </source>
</evidence>
<dbReference type="EMBL" id="SLWN01000003">
    <property type="protein sequence ID" value="TCO33135.1"/>
    <property type="molecule type" value="Genomic_DNA"/>
</dbReference>
<organism evidence="2 3">
    <name type="scientific">Kribbella steppae</name>
    <dbReference type="NCBI Taxonomy" id="2512223"/>
    <lineage>
        <taxon>Bacteria</taxon>
        <taxon>Bacillati</taxon>
        <taxon>Actinomycetota</taxon>
        <taxon>Actinomycetes</taxon>
        <taxon>Propionibacteriales</taxon>
        <taxon>Kribbellaceae</taxon>
        <taxon>Kribbella</taxon>
    </lineage>
</organism>
<dbReference type="InterPro" id="IPR036188">
    <property type="entry name" value="FAD/NAD-bd_sf"/>
</dbReference>
<protein>
    <submittedName>
        <fullName evidence="2">Pyridine nucleotide-disulfide oxidoreductase</fullName>
    </submittedName>
</protein>
<gene>
    <name evidence="2" type="ORF">EV652_103134</name>
</gene>
<comment type="caution">
    <text evidence="2">The sequence shown here is derived from an EMBL/GenBank/DDBJ whole genome shotgun (WGS) entry which is preliminary data.</text>
</comment>
<accession>A0A4R2HT21</accession>
<dbReference type="SUPFAM" id="SSF51905">
    <property type="entry name" value="FAD/NAD(P)-binding domain"/>
    <property type="match status" value="1"/>
</dbReference>
<evidence type="ECO:0000313" key="3">
    <source>
        <dbReference type="Proteomes" id="UP000294508"/>
    </source>
</evidence>
<dbReference type="Pfam" id="PF07992">
    <property type="entry name" value="Pyr_redox_2"/>
    <property type="match status" value="1"/>
</dbReference>
<dbReference type="Proteomes" id="UP000294508">
    <property type="component" value="Unassembled WGS sequence"/>
</dbReference>
<dbReference type="PRINTS" id="PR00368">
    <property type="entry name" value="FADPNR"/>
</dbReference>